<dbReference type="GeneID" id="100377523"/>
<dbReference type="InterPro" id="IPR033132">
    <property type="entry name" value="GH_1_N_CS"/>
</dbReference>
<dbReference type="InterPro" id="IPR017853">
    <property type="entry name" value="GH"/>
</dbReference>
<dbReference type="Proteomes" id="UP000694865">
    <property type="component" value="Unplaced"/>
</dbReference>
<keyword evidence="8" id="KW-1185">Reference proteome</keyword>
<keyword evidence="7" id="KW-0472">Membrane</keyword>
<keyword evidence="7" id="KW-1133">Transmembrane helix</keyword>
<feature type="active site" description="Nucleophile" evidence="5">
    <location>
        <position position="447"/>
    </location>
</feature>
<sequence>MRVQTTSFTLRVQTTSFILTATMVNSITRFIRTLSIASILCCSLLTCPATTDDDPLYLYPEVFNDPERDAFLYGMFPEGFVWGTATSAYQIEGAWDEDGKGVHIWDTFCHEGGNVHENQTGDVACDSYHKYPTDIELMKDIGVHSYRFSISWTRLMPDGTTAYIEQRGIDYYNSLIDKLIDAGIVPMATLYHWDLPQALQDIGGWENEELVEHFNDYARLCYESFGDRVKNWITFNEPYVVTWLGYGTGVFAPGIADPGFAPYTTAHTIIKSHAKAYHTYVDEFKSTQNGQVSITLSCDWGEPGDPDNEEDVAAADRYMQFTMGWYAHPVFVNGDYPEVMKWQVANKSMEQGYNESRLPEFTEDEKAFIKGTGDFFALNQYTTSMVIDMYREDSPPHYELDQDVCRWQEDEWPTSGSDWLRPVPWGFRRIINWIKKEYGDLEVYVTENGVSTNDTDNLNDISRITFYAAYTNEMLKAILEDGVNVKGYFAWSLLDNFEWASGYSERFGLHYVDFENDERPRTPKDSSKFYSDLIENNGYQDTKRDAFLYDMFPEGFVWGTATSAYQIEGAWNEHGKGVHIWDTFCHEGGNVHENQTGDVACDSYHKYPTDIELMKDIGVHSYRFSISWARLMPYGTKAYVEQRGIDYYNYIINALLDAGIVPMATLYHWDLPQALQDIGGWENEELVEHFNDYARLCYESFGDRVKSWITFNEPYVVTWLGYGINVFAPGIYDPGFAPYRAAHTIILSHAKAYHTYVDEFKSTQNGQVSITLSCDWGEPEDPDNEEHVAAADRYMQFTMGWYAHPVFVNGDYPEVMKWQVANKSLEQGLDESRLPEFTEDEKAFIKGTGDFFALNQYTTTVVVDMYRNDTEPHYELDQDVHRWQEDEWPTSGSSWLRPVPWGFRRLINWIRKEYGELDVYVTENGVSTNDTDNLNDESRITFYKAYTNEMLKAILEDGVNVKGYFAWSLLDNFEWASGYNERFGLHYVDFENDARPRTPKESSKFYSNLIKNNGYIDPVTVPSQPITQAPASYANEKKSFSVAGYFILVFVNIYITTLWM</sequence>
<keyword evidence="3 6" id="KW-0378">Hydrolase</keyword>
<dbReference type="PROSITE" id="PS00653">
    <property type="entry name" value="GLYCOSYL_HYDROL_F1_2"/>
    <property type="match status" value="2"/>
</dbReference>
<evidence type="ECO:0000256" key="3">
    <source>
        <dbReference type="ARBA" id="ARBA00022801"/>
    </source>
</evidence>
<evidence type="ECO:0000256" key="5">
    <source>
        <dbReference type="PROSITE-ProRule" id="PRU10055"/>
    </source>
</evidence>
<dbReference type="Pfam" id="PF00232">
    <property type="entry name" value="Glyco_hydro_1"/>
    <property type="match status" value="2"/>
</dbReference>
<name>A0ABM0MC82_SACKO</name>
<dbReference type="PRINTS" id="PR00131">
    <property type="entry name" value="GLHYDRLASE1"/>
</dbReference>
<evidence type="ECO:0000313" key="9">
    <source>
        <dbReference type="RefSeq" id="XP_006817623.1"/>
    </source>
</evidence>
<evidence type="ECO:0000313" key="8">
    <source>
        <dbReference type="Proteomes" id="UP000694865"/>
    </source>
</evidence>
<dbReference type="RefSeq" id="XP_006817623.1">
    <property type="nucleotide sequence ID" value="XM_006817560.1"/>
</dbReference>
<dbReference type="PANTHER" id="PTHR10353">
    <property type="entry name" value="GLYCOSYL HYDROLASE"/>
    <property type="match status" value="1"/>
</dbReference>
<reference evidence="9" key="1">
    <citation type="submission" date="2025-08" db="UniProtKB">
        <authorList>
            <consortium name="RefSeq"/>
        </authorList>
    </citation>
    <scope>IDENTIFICATION</scope>
    <source>
        <tissue evidence="9">Testes</tissue>
    </source>
</reference>
<dbReference type="PANTHER" id="PTHR10353:SF36">
    <property type="entry name" value="LP05116P"/>
    <property type="match status" value="1"/>
</dbReference>
<dbReference type="Gene3D" id="3.20.20.80">
    <property type="entry name" value="Glycosidases"/>
    <property type="match status" value="2"/>
</dbReference>
<dbReference type="PROSITE" id="PS00572">
    <property type="entry name" value="GLYCOSYL_HYDROL_F1_1"/>
    <property type="match status" value="2"/>
</dbReference>
<dbReference type="InterPro" id="IPR001360">
    <property type="entry name" value="Glyco_hydro_1"/>
</dbReference>
<feature type="transmembrane region" description="Helical" evidence="7">
    <location>
        <begin position="1040"/>
        <end position="1059"/>
    </location>
</feature>
<proteinExistence type="inferred from homology"/>
<evidence type="ECO:0000256" key="6">
    <source>
        <dbReference type="RuleBase" id="RU004468"/>
    </source>
</evidence>
<evidence type="ECO:0000256" key="4">
    <source>
        <dbReference type="ARBA" id="ARBA00023295"/>
    </source>
</evidence>
<evidence type="ECO:0000256" key="1">
    <source>
        <dbReference type="ARBA" id="ARBA00010838"/>
    </source>
</evidence>
<keyword evidence="4 6" id="KW-0326">Glycosidase</keyword>
<evidence type="ECO:0000256" key="7">
    <source>
        <dbReference type="SAM" id="Phobius"/>
    </source>
</evidence>
<protein>
    <recommendedName>
        <fullName evidence="2">beta-glucosidase</fullName>
        <ecNumber evidence="2">3.2.1.21</ecNumber>
    </recommendedName>
</protein>
<accession>A0ABM0MC82</accession>
<evidence type="ECO:0000256" key="2">
    <source>
        <dbReference type="ARBA" id="ARBA00012744"/>
    </source>
</evidence>
<organism evidence="8 9">
    <name type="scientific">Saccoglossus kowalevskii</name>
    <name type="common">Acorn worm</name>
    <dbReference type="NCBI Taxonomy" id="10224"/>
    <lineage>
        <taxon>Eukaryota</taxon>
        <taxon>Metazoa</taxon>
        <taxon>Hemichordata</taxon>
        <taxon>Enteropneusta</taxon>
        <taxon>Harrimaniidae</taxon>
        <taxon>Saccoglossus</taxon>
    </lineage>
</organism>
<dbReference type="EC" id="3.2.1.21" evidence="2"/>
<gene>
    <name evidence="9" type="primary">LOC100377523</name>
</gene>
<feature type="active site" description="Nucleophile" evidence="5">
    <location>
        <position position="923"/>
    </location>
</feature>
<dbReference type="SUPFAM" id="SSF51445">
    <property type="entry name" value="(Trans)glycosidases"/>
    <property type="match status" value="2"/>
</dbReference>
<keyword evidence="7" id="KW-0812">Transmembrane</keyword>
<comment type="similarity">
    <text evidence="1">Belongs to the glycosyl hydrolase 1 family.</text>
</comment>
<dbReference type="InterPro" id="IPR018120">
    <property type="entry name" value="Glyco_hydro_1_AS"/>
</dbReference>